<dbReference type="EMBL" id="MN738836">
    <property type="protein sequence ID" value="QHT38904.1"/>
    <property type="molecule type" value="Genomic_DNA"/>
</dbReference>
<feature type="transmembrane region" description="Helical" evidence="1">
    <location>
        <begin position="139"/>
        <end position="160"/>
    </location>
</feature>
<name>A0A6C0FD12_9ZZZZ</name>
<reference evidence="3" key="1">
    <citation type="journal article" date="2020" name="Nature">
        <title>Giant virus diversity and host interactions through global metagenomics.</title>
        <authorList>
            <person name="Schulz F."/>
            <person name="Roux S."/>
            <person name="Paez-Espino D."/>
            <person name="Jungbluth S."/>
            <person name="Walsh D.A."/>
            <person name="Denef V.J."/>
            <person name="McMahon K.D."/>
            <person name="Konstantinidis K.T."/>
            <person name="Eloe-Fadrosh E.A."/>
            <person name="Kyrpides N.C."/>
            <person name="Woyke T."/>
        </authorList>
    </citation>
    <scope>NUCLEOTIDE SEQUENCE</scope>
    <source>
        <strain evidence="3">GVMAG-S-ERX556106-38</strain>
    </source>
</reference>
<organism evidence="3">
    <name type="scientific">viral metagenome</name>
    <dbReference type="NCBI Taxonomy" id="1070528"/>
    <lineage>
        <taxon>unclassified sequences</taxon>
        <taxon>metagenomes</taxon>
        <taxon>organismal metagenomes</taxon>
    </lineage>
</organism>
<evidence type="ECO:0000256" key="1">
    <source>
        <dbReference type="SAM" id="Phobius"/>
    </source>
</evidence>
<dbReference type="InterPro" id="IPR001638">
    <property type="entry name" value="Solute-binding_3/MltF_N"/>
</dbReference>
<feature type="domain" description="Solute-binding protein family 3/N-terminal" evidence="2">
    <location>
        <begin position="41"/>
        <end position="360"/>
    </location>
</feature>
<keyword evidence="1" id="KW-0812">Transmembrane</keyword>
<dbReference type="Pfam" id="PF00497">
    <property type="entry name" value="SBP_bac_3"/>
    <property type="match status" value="1"/>
</dbReference>
<dbReference type="SUPFAM" id="SSF53850">
    <property type="entry name" value="Periplasmic binding protein-like II"/>
    <property type="match status" value="1"/>
</dbReference>
<dbReference type="InterPro" id="IPR015683">
    <property type="entry name" value="Ionotropic_Glu_rcpt"/>
</dbReference>
<dbReference type="PANTHER" id="PTHR18966">
    <property type="entry name" value="IONOTROPIC GLUTAMATE RECEPTOR"/>
    <property type="match status" value="1"/>
</dbReference>
<sequence length="373" mass="41783">MQLPPTENTHVGKRTPIKVFVMTGPESSGIVAFKRIVSGKDTYEGYSWEIFEKVSKMPEIAKKYDFHITFSDPGFTNYEEVIDKIQQGHYDLGIAGFLQTAGREDKVDFTAINKIDSNAIFHVDDESEYGLFVTTIQSIGNIIFVIFLLGILLGVLLYFGNPGRMRKMGVTNKKEFFMKSIIAGIASMFGEFGYIAEEATLSYRGIFIATLIMVIAFVTLLYVQAKLTAALIEKKISSDANEYRLTKGVVLGHEGYAVARKIQAEGVNIKFIKDHTNDELFDLYMKNTDKYDGVALSYCDGYPYLTIYPQLRASIGFGNEPSGFPVRETRRELLGDLNTAILKLRDDGTLKTLCEKYFGKMSHASNFPTCSLS</sequence>
<keyword evidence="1" id="KW-0472">Membrane</keyword>
<proteinExistence type="predicted"/>
<keyword evidence="1" id="KW-1133">Transmembrane helix</keyword>
<feature type="transmembrane region" description="Helical" evidence="1">
    <location>
        <begin position="176"/>
        <end position="195"/>
    </location>
</feature>
<feature type="transmembrane region" description="Helical" evidence="1">
    <location>
        <begin position="201"/>
        <end position="223"/>
    </location>
</feature>
<dbReference type="Gene3D" id="3.40.190.10">
    <property type="entry name" value="Periplasmic binding protein-like II"/>
    <property type="match status" value="2"/>
</dbReference>
<evidence type="ECO:0000259" key="2">
    <source>
        <dbReference type="Pfam" id="PF00497"/>
    </source>
</evidence>
<dbReference type="AlphaFoldDB" id="A0A6C0FD12"/>
<evidence type="ECO:0000313" key="3">
    <source>
        <dbReference type="EMBL" id="QHT38904.1"/>
    </source>
</evidence>
<accession>A0A6C0FD12</accession>
<protein>
    <recommendedName>
        <fullName evidence="2">Solute-binding protein family 3/N-terminal domain-containing protein</fullName>
    </recommendedName>
</protein>